<feature type="region of interest" description="Disordered" evidence="1">
    <location>
        <begin position="196"/>
        <end position="224"/>
    </location>
</feature>
<protein>
    <submittedName>
        <fullName evidence="2">Uncharacterized protein</fullName>
    </submittedName>
</protein>
<keyword evidence="3" id="KW-1185">Reference proteome</keyword>
<dbReference type="Proteomes" id="UP001497457">
    <property type="component" value="Chromosome 3rd"/>
</dbReference>
<proteinExistence type="predicted"/>
<name>A0ABC9CDK7_9POAL</name>
<sequence>MPPPHLPEAERHLLPVLRHGSPAILHGTAVCHQRCHFHGITVCHQRCHFHGITVCHQRRLILRRRLDAAAQPLLPSVGEARQPARNVPQRRLPLRSREALPPLAVAGSRVPPRQGLRERHLRHGGDEPGELRERAGAEHRPRGVGRAGEAAGGVLLEREDGVGDVGLRAAVGLGEGRGGAAEGLDVAAGDVGEGAERGGLRGGVAGGAEDLGGGDGGDRGLEAAGDARGLRRVTGALRRSPHTWRRLPKKRTRIADLQKLVCHAVVSEPEFRLAKGLLQMDQATRANSKKKKKRNGGGHKASTCIYEAVQRMFLKMACTLIPAIRARFHVNSKWQLQRAQSVI</sequence>
<evidence type="ECO:0000256" key="1">
    <source>
        <dbReference type="SAM" id="MobiDB-lite"/>
    </source>
</evidence>
<reference evidence="2" key="1">
    <citation type="submission" date="2024-10" db="EMBL/GenBank/DDBJ databases">
        <authorList>
            <person name="Ryan C."/>
        </authorList>
    </citation>
    <scope>NUCLEOTIDE SEQUENCE [LARGE SCALE GENOMIC DNA]</scope>
</reference>
<organism evidence="2 3">
    <name type="scientific">Urochloa decumbens</name>
    <dbReference type="NCBI Taxonomy" id="240449"/>
    <lineage>
        <taxon>Eukaryota</taxon>
        <taxon>Viridiplantae</taxon>
        <taxon>Streptophyta</taxon>
        <taxon>Embryophyta</taxon>
        <taxon>Tracheophyta</taxon>
        <taxon>Spermatophyta</taxon>
        <taxon>Magnoliopsida</taxon>
        <taxon>Liliopsida</taxon>
        <taxon>Poales</taxon>
        <taxon>Poaceae</taxon>
        <taxon>PACMAD clade</taxon>
        <taxon>Panicoideae</taxon>
        <taxon>Panicodae</taxon>
        <taxon>Paniceae</taxon>
        <taxon>Melinidinae</taxon>
        <taxon>Urochloa</taxon>
    </lineage>
</organism>
<feature type="region of interest" description="Disordered" evidence="1">
    <location>
        <begin position="106"/>
        <end position="152"/>
    </location>
</feature>
<dbReference type="AlphaFoldDB" id="A0ABC9CDK7"/>
<evidence type="ECO:0000313" key="2">
    <source>
        <dbReference type="EMBL" id="CAL5019026.1"/>
    </source>
</evidence>
<feature type="compositionally biased region" description="Gly residues" evidence="1">
    <location>
        <begin position="200"/>
        <end position="215"/>
    </location>
</feature>
<feature type="compositionally biased region" description="Basic and acidic residues" evidence="1">
    <location>
        <begin position="115"/>
        <end position="141"/>
    </location>
</feature>
<accession>A0ABC9CDK7</accession>
<gene>
    <name evidence="2" type="ORF">URODEC1_LOCUS74519</name>
</gene>
<evidence type="ECO:0000313" key="3">
    <source>
        <dbReference type="Proteomes" id="UP001497457"/>
    </source>
</evidence>
<dbReference type="EMBL" id="OZ075113">
    <property type="protein sequence ID" value="CAL5019026.1"/>
    <property type="molecule type" value="Genomic_DNA"/>
</dbReference>